<dbReference type="CDD" id="cd04179">
    <property type="entry name" value="DPM_DPG-synthase_like"/>
    <property type="match status" value="1"/>
</dbReference>
<comment type="caution">
    <text evidence="3">The sequence shown here is derived from an EMBL/GenBank/DDBJ whole genome shotgun (WGS) entry which is preliminary data.</text>
</comment>
<dbReference type="PANTHER" id="PTHR48090">
    <property type="entry name" value="UNDECAPRENYL-PHOSPHATE 4-DEOXY-4-FORMAMIDO-L-ARABINOSE TRANSFERASE-RELATED"/>
    <property type="match status" value="1"/>
</dbReference>
<dbReference type="InterPro" id="IPR001173">
    <property type="entry name" value="Glyco_trans_2-like"/>
</dbReference>
<evidence type="ECO:0000259" key="2">
    <source>
        <dbReference type="Pfam" id="PF00535"/>
    </source>
</evidence>
<name>A0A7C2FXV1_9CREN</name>
<protein>
    <submittedName>
        <fullName evidence="3">Glycosyltransferase</fullName>
    </submittedName>
</protein>
<dbReference type="GO" id="GO:0016740">
    <property type="term" value="F:transferase activity"/>
    <property type="evidence" value="ECO:0007669"/>
    <property type="project" value="UniProtKB-KW"/>
</dbReference>
<feature type="transmembrane region" description="Helical" evidence="1">
    <location>
        <begin position="228"/>
        <end position="245"/>
    </location>
</feature>
<sequence>MPGKNCSDYTVVIPVLNEAEALPLVLKELVENGVPRERVLVVDGYSTDGSREVAESMGFKVILQEGRGKALAVKTAVEHAGSDCYVFMDGDYTYPAKHVRELVEKLEQGYDLVIGSRVYVEEGAQGFWFKLGNKALSLFFQVLFGVKVSDVLSGMYAARSRVLGEVGFECKGFSVESEIVAHAASTGFKLCEIPISYRKRVGRKKLGVIHGFHIAHDMLRLTWRYNPAFLIFATGGLMLIPGLYLDAYVLYRWLFHGVVHHVKALAGITLSGLGLLSLMLAFLTLYLKRFELRIMKTVREIEERVEEKSRRK</sequence>
<keyword evidence="1" id="KW-0812">Transmembrane</keyword>
<dbReference type="InterPro" id="IPR029044">
    <property type="entry name" value="Nucleotide-diphossugar_trans"/>
</dbReference>
<dbReference type="AlphaFoldDB" id="A0A7C2FXV1"/>
<proteinExistence type="predicted"/>
<accession>A0A7C2FXV1</accession>
<evidence type="ECO:0000256" key="1">
    <source>
        <dbReference type="SAM" id="Phobius"/>
    </source>
</evidence>
<reference evidence="3" key="1">
    <citation type="journal article" date="2020" name="mSystems">
        <title>Genome- and Community-Level Interaction Insights into Carbon Utilization and Element Cycling Functions of Hydrothermarchaeota in Hydrothermal Sediment.</title>
        <authorList>
            <person name="Zhou Z."/>
            <person name="Liu Y."/>
            <person name="Xu W."/>
            <person name="Pan J."/>
            <person name="Luo Z.H."/>
            <person name="Li M."/>
        </authorList>
    </citation>
    <scope>NUCLEOTIDE SEQUENCE [LARGE SCALE GENOMIC DNA]</scope>
    <source>
        <strain evidence="3">SpSt-23</strain>
    </source>
</reference>
<dbReference type="SUPFAM" id="SSF53448">
    <property type="entry name" value="Nucleotide-diphospho-sugar transferases"/>
    <property type="match status" value="1"/>
</dbReference>
<evidence type="ECO:0000313" key="3">
    <source>
        <dbReference type="EMBL" id="HEF87324.1"/>
    </source>
</evidence>
<dbReference type="Pfam" id="PF00535">
    <property type="entry name" value="Glycos_transf_2"/>
    <property type="match status" value="1"/>
</dbReference>
<feature type="transmembrane region" description="Helical" evidence="1">
    <location>
        <begin position="265"/>
        <end position="287"/>
    </location>
</feature>
<gene>
    <name evidence="3" type="ORF">ENP55_03345</name>
</gene>
<dbReference type="PANTHER" id="PTHR48090:SF7">
    <property type="entry name" value="RFBJ PROTEIN"/>
    <property type="match status" value="1"/>
</dbReference>
<keyword evidence="3" id="KW-0808">Transferase</keyword>
<organism evidence="3">
    <name type="scientific">Thermosphaera aggregans</name>
    <dbReference type="NCBI Taxonomy" id="54254"/>
    <lineage>
        <taxon>Archaea</taxon>
        <taxon>Thermoproteota</taxon>
        <taxon>Thermoprotei</taxon>
        <taxon>Desulfurococcales</taxon>
        <taxon>Desulfurococcaceae</taxon>
        <taxon>Thermosphaera</taxon>
    </lineage>
</organism>
<dbReference type="EMBL" id="DSJT01000021">
    <property type="protein sequence ID" value="HEF87324.1"/>
    <property type="molecule type" value="Genomic_DNA"/>
</dbReference>
<dbReference type="InterPro" id="IPR050256">
    <property type="entry name" value="Glycosyltransferase_2"/>
</dbReference>
<feature type="domain" description="Glycosyltransferase 2-like" evidence="2">
    <location>
        <begin position="10"/>
        <end position="131"/>
    </location>
</feature>
<keyword evidence="1" id="KW-1133">Transmembrane helix</keyword>
<keyword evidence="1" id="KW-0472">Membrane</keyword>
<dbReference type="Gene3D" id="3.90.550.10">
    <property type="entry name" value="Spore Coat Polysaccharide Biosynthesis Protein SpsA, Chain A"/>
    <property type="match status" value="1"/>
</dbReference>